<keyword evidence="2" id="KW-1133">Transmembrane helix</keyword>
<evidence type="ECO:0000313" key="3">
    <source>
        <dbReference type="EMBL" id="AXI01666.1"/>
    </source>
</evidence>
<organism evidence="3 4">
    <name type="scientific">Aquirhabdus parva</name>
    <dbReference type="NCBI Taxonomy" id="2283318"/>
    <lineage>
        <taxon>Bacteria</taxon>
        <taxon>Pseudomonadati</taxon>
        <taxon>Pseudomonadota</taxon>
        <taxon>Gammaproteobacteria</taxon>
        <taxon>Moraxellales</taxon>
        <taxon>Moraxellaceae</taxon>
        <taxon>Aquirhabdus</taxon>
    </lineage>
</organism>
<sequence>MNSIMSELVQTAIIAALLGWSVFFMLRRILPNVVHRQQQRLAQMAQMHGYPKLSKWLAPALNSGGGCGSGCSNCSSCASNPAAPQEQAVQWKTTPSKSSGCH</sequence>
<reference evidence="3 4" key="1">
    <citation type="submission" date="2018-07" db="EMBL/GenBank/DDBJ databases">
        <title>Genome sequencing of Moraxellaceae gen. HYN0046.</title>
        <authorList>
            <person name="Kim M."/>
            <person name="Yi H."/>
        </authorList>
    </citation>
    <scope>NUCLEOTIDE SEQUENCE [LARGE SCALE GENOMIC DNA]</scope>
    <source>
        <strain evidence="3 4">HYN0046</strain>
    </source>
</reference>
<evidence type="ECO:0000256" key="2">
    <source>
        <dbReference type="SAM" id="Phobius"/>
    </source>
</evidence>
<accession>A0A345P307</accession>
<dbReference type="KEGG" id="mbah:HYN46_01405"/>
<gene>
    <name evidence="3" type="ORF">HYN46_01405</name>
</gene>
<proteinExistence type="predicted"/>
<feature type="compositionally biased region" description="Polar residues" evidence="1">
    <location>
        <begin position="87"/>
        <end position="102"/>
    </location>
</feature>
<dbReference type="Proteomes" id="UP000253940">
    <property type="component" value="Chromosome"/>
</dbReference>
<feature type="transmembrane region" description="Helical" evidence="2">
    <location>
        <begin position="12"/>
        <end position="30"/>
    </location>
</feature>
<name>A0A345P307_9GAMM</name>
<keyword evidence="2" id="KW-0472">Membrane</keyword>
<evidence type="ECO:0000313" key="4">
    <source>
        <dbReference type="Proteomes" id="UP000253940"/>
    </source>
</evidence>
<protein>
    <submittedName>
        <fullName evidence="3">Uncharacterized protein</fullName>
    </submittedName>
</protein>
<keyword evidence="4" id="KW-1185">Reference proteome</keyword>
<dbReference type="AlphaFoldDB" id="A0A345P307"/>
<feature type="region of interest" description="Disordered" evidence="1">
    <location>
        <begin position="75"/>
        <end position="102"/>
    </location>
</feature>
<dbReference type="InterPro" id="IPR046494">
    <property type="entry name" value="DUF6587"/>
</dbReference>
<evidence type="ECO:0000256" key="1">
    <source>
        <dbReference type="SAM" id="MobiDB-lite"/>
    </source>
</evidence>
<dbReference type="EMBL" id="CP031222">
    <property type="protein sequence ID" value="AXI01666.1"/>
    <property type="molecule type" value="Genomic_DNA"/>
</dbReference>
<dbReference type="Pfam" id="PF20228">
    <property type="entry name" value="DUF6587"/>
    <property type="match status" value="1"/>
</dbReference>
<keyword evidence="2" id="KW-0812">Transmembrane</keyword>